<name>A0ABR4I4J1_9EURO</name>
<evidence type="ECO:0000256" key="2">
    <source>
        <dbReference type="SAM" id="Phobius"/>
    </source>
</evidence>
<feature type="transmembrane region" description="Helical" evidence="2">
    <location>
        <begin position="172"/>
        <end position="194"/>
    </location>
</feature>
<evidence type="ECO:0000313" key="5">
    <source>
        <dbReference type="Proteomes" id="UP001610335"/>
    </source>
</evidence>
<comment type="caution">
    <text evidence="4">The sequence shown here is derived from an EMBL/GenBank/DDBJ whole genome shotgun (WGS) entry which is preliminary data.</text>
</comment>
<dbReference type="Pfam" id="PF20684">
    <property type="entry name" value="Fung_rhodopsin"/>
    <property type="match status" value="1"/>
</dbReference>
<gene>
    <name evidence="4" type="ORF">BDW59DRAFT_101552</name>
</gene>
<keyword evidence="2" id="KW-0812">Transmembrane</keyword>
<feature type="region of interest" description="Disordered" evidence="1">
    <location>
        <begin position="296"/>
        <end position="364"/>
    </location>
</feature>
<dbReference type="InterPro" id="IPR049326">
    <property type="entry name" value="Rhodopsin_dom_fungi"/>
</dbReference>
<reference evidence="4 5" key="1">
    <citation type="submission" date="2024-07" db="EMBL/GenBank/DDBJ databases">
        <title>Section-level genome sequencing and comparative genomics of Aspergillus sections Usti and Cavernicolus.</title>
        <authorList>
            <consortium name="Lawrence Berkeley National Laboratory"/>
            <person name="Nybo J.L."/>
            <person name="Vesth T.C."/>
            <person name="Theobald S."/>
            <person name="Frisvad J.C."/>
            <person name="Larsen T.O."/>
            <person name="Kjaerboelling I."/>
            <person name="Rothschild-Mancinelli K."/>
            <person name="Lyhne E.K."/>
            <person name="Kogle M.E."/>
            <person name="Barry K."/>
            <person name="Clum A."/>
            <person name="Na H."/>
            <person name="Ledsgaard L."/>
            <person name="Lin J."/>
            <person name="Lipzen A."/>
            <person name="Kuo A."/>
            <person name="Riley R."/>
            <person name="Mondo S."/>
            <person name="LaButti K."/>
            <person name="Haridas S."/>
            <person name="Pangalinan J."/>
            <person name="Salamov A.A."/>
            <person name="Simmons B.A."/>
            <person name="Magnuson J.K."/>
            <person name="Chen J."/>
            <person name="Drula E."/>
            <person name="Henrissat B."/>
            <person name="Wiebenga A."/>
            <person name="Lubbers R.J."/>
            <person name="Gomes A.C."/>
            <person name="Makela M.R."/>
            <person name="Stajich J."/>
            <person name="Grigoriev I.V."/>
            <person name="Mortensen U.H."/>
            <person name="De vries R.P."/>
            <person name="Baker S.E."/>
            <person name="Andersen M.R."/>
        </authorList>
    </citation>
    <scope>NUCLEOTIDE SEQUENCE [LARGE SCALE GENOMIC DNA]</scope>
    <source>
        <strain evidence="4 5">CBS 600.67</strain>
    </source>
</reference>
<protein>
    <submittedName>
        <fullName evidence="4">Integral membrane protein</fullName>
    </submittedName>
</protein>
<feature type="compositionally biased region" description="Basic and acidic residues" evidence="1">
    <location>
        <begin position="308"/>
        <end position="320"/>
    </location>
</feature>
<feature type="transmembrane region" description="Helical" evidence="2">
    <location>
        <begin position="214"/>
        <end position="234"/>
    </location>
</feature>
<sequence>MAGAKGPFQVLSSTNRGPIITLVSVSLLIVAILFVVAKFGSVVYFKQRRTAANTPIWIALGLAIVQVVVLQKAVDYGLGKHQAELSETEIQKSSKFSFAAHILLIIIMSLSKLSTILLIWKLTPNDNLRRYCTITTGIIAGWTIFAVLGTAFHCRMPEPWLYAPERCAGEGAVLYPIAVFNILTEMILVILPFVMMRNVQMGWRKRVKILSSFATRLCVVGLGIAQLSLLPSFVHSTDVLWDIVNWEICGQSMMLTTVTIACVPTLYHIFAGLHSGLITTQVPIGIELSRTKTSSYRNASSFSGSKTRGSEREREKRGGRDSLFSPNNSALVTEITSLPHHNEQVVRRSGSSEGAESTRHLTQEVKQGVGVMRTVDITVEVEGHSDVRERY</sequence>
<organism evidence="4 5">
    <name type="scientific">Aspergillus cavernicola</name>
    <dbReference type="NCBI Taxonomy" id="176166"/>
    <lineage>
        <taxon>Eukaryota</taxon>
        <taxon>Fungi</taxon>
        <taxon>Dikarya</taxon>
        <taxon>Ascomycota</taxon>
        <taxon>Pezizomycotina</taxon>
        <taxon>Eurotiomycetes</taxon>
        <taxon>Eurotiomycetidae</taxon>
        <taxon>Eurotiales</taxon>
        <taxon>Aspergillaceae</taxon>
        <taxon>Aspergillus</taxon>
        <taxon>Aspergillus subgen. Nidulantes</taxon>
    </lineage>
</organism>
<evidence type="ECO:0000259" key="3">
    <source>
        <dbReference type="Pfam" id="PF20684"/>
    </source>
</evidence>
<evidence type="ECO:0000256" key="1">
    <source>
        <dbReference type="SAM" id="MobiDB-lite"/>
    </source>
</evidence>
<feature type="transmembrane region" description="Helical" evidence="2">
    <location>
        <begin position="57"/>
        <end position="78"/>
    </location>
</feature>
<feature type="transmembrane region" description="Helical" evidence="2">
    <location>
        <begin position="131"/>
        <end position="152"/>
    </location>
</feature>
<feature type="domain" description="Rhodopsin" evidence="3">
    <location>
        <begin position="52"/>
        <end position="270"/>
    </location>
</feature>
<accession>A0ABR4I4J1</accession>
<feature type="transmembrane region" description="Helical" evidence="2">
    <location>
        <begin position="254"/>
        <end position="273"/>
    </location>
</feature>
<dbReference type="PANTHER" id="PTHR38794">
    <property type="entry name" value="INTEGRAL MEMBRANE PROTEIN"/>
    <property type="match status" value="1"/>
</dbReference>
<feature type="transmembrane region" description="Helical" evidence="2">
    <location>
        <begin position="20"/>
        <end position="45"/>
    </location>
</feature>
<feature type="compositionally biased region" description="Polar residues" evidence="1">
    <location>
        <begin position="324"/>
        <end position="336"/>
    </location>
</feature>
<dbReference type="PANTHER" id="PTHR38794:SF3">
    <property type="entry name" value="INTEGRAL MEMBRANE PROTEIN"/>
    <property type="match status" value="1"/>
</dbReference>
<dbReference type="Proteomes" id="UP001610335">
    <property type="component" value="Unassembled WGS sequence"/>
</dbReference>
<evidence type="ECO:0000313" key="4">
    <source>
        <dbReference type="EMBL" id="KAL2822682.1"/>
    </source>
</evidence>
<dbReference type="EMBL" id="JBFXLS010000057">
    <property type="protein sequence ID" value="KAL2822682.1"/>
    <property type="molecule type" value="Genomic_DNA"/>
</dbReference>
<feature type="transmembrane region" description="Helical" evidence="2">
    <location>
        <begin position="98"/>
        <end position="119"/>
    </location>
</feature>
<keyword evidence="2" id="KW-1133">Transmembrane helix</keyword>
<proteinExistence type="predicted"/>
<keyword evidence="5" id="KW-1185">Reference proteome</keyword>
<keyword evidence="2" id="KW-0472">Membrane</keyword>